<reference evidence="1 2" key="1">
    <citation type="journal article" date="2024" name="Front Chem Biol">
        <title>Unveiling the potential of Daldinia eschscholtzii MFLUCC 19-0629 through bioactivity and bioinformatics studies for enhanced sustainable agriculture production.</title>
        <authorList>
            <person name="Brooks S."/>
            <person name="Weaver J.A."/>
            <person name="Klomchit A."/>
            <person name="Alharthi S.A."/>
            <person name="Onlamun T."/>
            <person name="Nurani R."/>
            <person name="Vong T.K."/>
            <person name="Alberti F."/>
            <person name="Greco C."/>
        </authorList>
    </citation>
    <scope>NUCLEOTIDE SEQUENCE [LARGE SCALE GENOMIC DNA]</scope>
    <source>
        <strain evidence="1">MFLUCC 19-0629</strain>
    </source>
</reference>
<sequence>MSWCRLNNCTVSTAYHHFVDEAKGEIKDISFLQQYVGCSVEQLYIAAWLFKSGVELTLATQFLKASPRFVIGPSEAAELANGSWLSERLRAAKNRAIDNLGQFAILWNMNMGYGALPPRPGSEIDPRLNGQTSRLLCLRAVQPPEDEIMIDTNPTPWPYYLELEPQFRGGLHPVGGRFSISSSIKEGKSLKSFMESMFPTDPNYNGLSLPKTRQPEIIPSPGMAHGFPTTLNFSMPSSTTPSTTAPLAHPPGPPTPNTHVDTHVDTHSVPGNASSNIKWNPKKVFRVEALVGHRPLHVPRNAVQWYKVRRSENLEDKETWERDHDVSKELIDAYWNTLDADNPPS</sequence>
<dbReference type="EMBL" id="JBANMG010000010">
    <property type="protein sequence ID" value="KAK6948765.1"/>
    <property type="molecule type" value="Genomic_DNA"/>
</dbReference>
<dbReference type="AlphaFoldDB" id="A0AAX6M7Z2"/>
<evidence type="ECO:0008006" key="3">
    <source>
        <dbReference type="Google" id="ProtNLM"/>
    </source>
</evidence>
<gene>
    <name evidence="1" type="ORF">Daesc_010536</name>
</gene>
<accession>A0AAX6M7Z2</accession>
<proteinExistence type="predicted"/>
<protein>
    <recommendedName>
        <fullName evidence="3">Chromo domain-containing protein</fullName>
    </recommendedName>
</protein>
<keyword evidence="2" id="KW-1185">Reference proteome</keyword>
<organism evidence="1 2">
    <name type="scientific">Daldinia eschscholtzii</name>
    <dbReference type="NCBI Taxonomy" id="292717"/>
    <lineage>
        <taxon>Eukaryota</taxon>
        <taxon>Fungi</taxon>
        <taxon>Dikarya</taxon>
        <taxon>Ascomycota</taxon>
        <taxon>Pezizomycotina</taxon>
        <taxon>Sordariomycetes</taxon>
        <taxon>Xylariomycetidae</taxon>
        <taxon>Xylariales</taxon>
        <taxon>Hypoxylaceae</taxon>
        <taxon>Daldinia</taxon>
    </lineage>
</organism>
<dbReference type="Proteomes" id="UP001369815">
    <property type="component" value="Unassembled WGS sequence"/>
</dbReference>
<comment type="caution">
    <text evidence="1">The sequence shown here is derived from an EMBL/GenBank/DDBJ whole genome shotgun (WGS) entry which is preliminary data.</text>
</comment>
<name>A0AAX6M7Z2_9PEZI</name>
<evidence type="ECO:0000313" key="1">
    <source>
        <dbReference type="EMBL" id="KAK6948765.1"/>
    </source>
</evidence>
<evidence type="ECO:0000313" key="2">
    <source>
        <dbReference type="Proteomes" id="UP001369815"/>
    </source>
</evidence>